<name>A0ABR4IEY8_9EURO</name>
<accession>A0ABR4IEY8</accession>
<protein>
    <recommendedName>
        <fullName evidence="3">F-box domain-containing protein</fullName>
    </recommendedName>
</protein>
<organism evidence="1 2">
    <name type="scientific">Aspergillus cavernicola</name>
    <dbReference type="NCBI Taxonomy" id="176166"/>
    <lineage>
        <taxon>Eukaryota</taxon>
        <taxon>Fungi</taxon>
        <taxon>Dikarya</taxon>
        <taxon>Ascomycota</taxon>
        <taxon>Pezizomycotina</taxon>
        <taxon>Eurotiomycetes</taxon>
        <taxon>Eurotiomycetidae</taxon>
        <taxon>Eurotiales</taxon>
        <taxon>Aspergillaceae</taxon>
        <taxon>Aspergillus</taxon>
        <taxon>Aspergillus subgen. Nidulantes</taxon>
    </lineage>
</organism>
<gene>
    <name evidence="1" type="ORF">BDW59DRAFT_145341</name>
</gene>
<sequence>MVRLVRPRGQDPLGNWRARAGRAISQSSEEKDKWYVDLGHSSEDAWVALLLVSLPNLTGLCGAWAIWGDDAPWVTRILSRAAHKEHPFDKQPAFRRLTTLDILCNDAWAYCPTYQFLPFFHLPSLRSVSLEGARDYEIIDRTEDHPAMHPAPRTSPVETLTLDSLCNGRYGMTDLIQSCANLREFTCQHDEQVVWGELFSDFRPLEFAHPY</sequence>
<evidence type="ECO:0000313" key="1">
    <source>
        <dbReference type="EMBL" id="KAL2826284.1"/>
    </source>
</evidence>
<dbReference type="Proteomes" id="UP001610335">
    <property type="component" value="Unassembled WGS sequence"/>
</dbReference>
<dbReference type="EMBL" id="JBFXLS010000031">
    <property type="protein sequence ID" value="KAL2826284.1"/>
    <property type="molecule type" value="Genomic_DNA"/>
</dbReference>
<keyword evidence="2" id="KW-1185">Reference proteome</keyword>
<reference evidence="1 2" key="1">
    <citation type="submission" date="2024-07" db="EMBL/GenBank/DDBJ databases">
        <title>Section-level genome sequencing and comparative genomics of Aspergillus sections Usti and Cavernicolus.</title>
        <authorList>
            <consortium name="Lawrence Berkeley National Laboratory"/>
            <person name="Nybo J.L."/>
            <person name="Vesth T.C."/>
            <person name="Theobald S."/>
            <person name="Frisvad J.C."/>
            <person name="Larsen T.O."/>
            <person name="Kjaerboelling I."/>
            <person name="Rothschild-Mancinelli K."/>
            <person name="Lyhne E.K."/>
            <person name="Kogle M.E."/>
            <person name="Barry K."/>
            <person name="Clum A."/>
            <person name="Na H."/>
            <person name="Ledsgaard L."/>
            <person name="Lin J."/>
            <person name="Lipzen A."/>
            <person name="Kuo A."/>
            <person name="Riley R."/>
            <person name="Mondo S."/>
            <person name="LaButti K."/>
            <person name="Haridas S."/>
            <person name="Pangalinan J."/>
            <person name="Salamov A.A."/>
            <person name="Simmons B.A."/>
            <person name="Magnuson J.K."/>
            <person name="Chen J."/>
            <person name="Drula E."/>
            <person name="Henrissat B."/>
            <person name="Wiebenga A."/>
            <person name="Lubbers R.J."/>
            <person name="Gomes A.C."/>
            <person name="Makela M.R."/>
            <person name="Stajich J."/>
            <person name="Grigoriev I.V."/>
            <person name="Mortensen U.H."/>
            <person name="De vries R.P."/>
            <person name="Baker S.E."/>
            <person name="Andersen M.R."/>
        </authorList>
    </citation>
    <scope>NUCLEOTIDE SEQUENCE [LARGE SCALE GENOMIC DNA]</scope>
    <source>
        <strain evidence="1 2">CBS 600.67</strain>
    </source>
</reference>
<evidence type="ECO:0008006" key="3">
    <source>
        <dbReference type="Google" id="ProtNLM"/>
    </source>
</evidence>
<comment type="caution">
    <text evidence="1">The sequence shown here is derived from an EMBL/GenBank/DDBJ whole genome shotgun (WGS) entry which is preliminary data.</text>
</comment>
<proteinExistence type="predicted"/>
<evidence type="ECO:0000313" key="2">
    <source>
        <dbReference type="Proteomes" id="UP001610335"/>
    </source>
</evidence>